<evidence type="ECO:0000313" key="1">
    <source>
        <dbReference type="EnsemblPlants" id="OPUNC01G24420.1"/>
    </source>
</evidence>
<proteinExistence type="predicted"/>
<dbReference type="STRING" id="4537.A0A0E0JLP9"/>
<dbReference type="HOGENOM" id="CLU_163610_0_0_1"/>
<reference evidence="1" key="1">
    <citation type="submission" date="2015-04" db="UniProtKB">
        <authorList>
            <consortium name="EnsemblPlants"/>
        </authorList>
    </citation>
    <scope>IDENTIFICATION</scope>
</reference>
<dbReference type="EnsemblPlants" id="OPUNC01G24420.1">
    <property type="protein sequence ID" value="OPUNC01G24420.1"/>
    <property type="gene ID" value="OPUNC01G24420"/>
</dbReference>
<dbReference type="Gramene" id="OPUNC01G24420.1">
    <property type="protein sequence ID" value="OPUNC01G24420.1"/>
    <property type="gene ID" value="OPUNC01G24420"/>
</dbReference>
<protein>
    <submittedName>
        <fullName evidence="1">Uncharacterized protein</fullName>
    </submittedName>
</protein>
<evidence type="ECO:0000313" key="2">
    <source>
        <dbReference type="Proteomes" id="UP000026962"/>
    </source>
</evidence>
<dbReference type="Proteomes" id="UP000026962">
    <property type="component" value="Chromosome 1"/>
</dbReference>
<accession>A0A0E0JLP9</accession>
<dbReference type="OMA" id="ACCKHNQ"/>
<name>A0A0E0JLP9_ORYPU</name>
<keyword evidence="2" id="KW-1185">Reference proteome</keyword>
<organism evidence="1">
    <name type="scientific">Oryza punctata</name>
    <name type="common">Red rice</name>
    <dbReference type="NCBI Taxonomy" id="4537"/>
    <lineage>
        <taxon>Eukaryota</taxon>
        <taxon>Viridiplantae</taxon>
        <taxon>Streptophyta</taxon>
        <taxon>Embryophyta</taxon>
        <taxon>Tracheophyta</taxon>
        <taxon>Spermatophyta</taxon>
        <taxon>Magnoliopsida</taxon>
        <taxon>Liliopsida</taxon>
        <taxon>Poales</taxon>
        <taxon>Poaceae</taxon>
        <taxon>BOP clade</taxon>
        <taxon>Oryzoideae</taxon>
        <taxon>Oryzeae</taxon>
        <taxon>Oryzinae</taxon>
        <taxon>Oryza</taxon>
    </lineage>
</organism>
<dbReference type="eggNOG" id="ENOG502SFAW">
    <property type="taxonomic scope" value="Eukaryota"/>
</dbReference>
<reference evidence="1" key="2">
    <citation type="submission" date="2018-05" db="EMBL/GenBank/DDBJ databases">
        <title>OpunRS2 (Oryza punctata Reference Sequence Version 2).</title>
        <authorList>
            <person name="Zhang J."/>
            <person name="Kudrna D."/>
            <person name="Lee S."/>
            <person name="Talag J."/>
            <person name="Welchert J."/>
            <person name="Wing R.A."/>
        </authorList>
    </citation>
    <scope>NUCLEOTIDE SEQUENCE [LARGE SCALE GENOMIC DNA]</scope>
</reference>
<sequence>MVITSLQLPPPILGLPATVRNGCAGRRPRMMTVACCKHNQATTVREARLTSSFSRRDALSYMSYAFIATLLVAGPAEARTSRQENKRKVREKLEKLREKALGPDDKNGVIRKKESVANLLIPPKLVEATI</sequence>
<dbReference type="AlphaFoldDB" id="A0A0E0JLP9"/>